<dbReference type="InterPro" id="IPR036291">
    <property type="entry name" value="NAD(P)-bd_dom_sf"/>
</dbReference>
<dbReference type="InterPro" id="IPR051604">
    <property type="entry name" value="Ergot_Alk_Oxidoreductase"/>
</dbReference>
<name>A0AAD7DLC6_MYCRO</name>
<evidence type="ECO:0000259" key="1">
    <source>
        <dbReference type="Pfam" id="PF13460"/>
    </source>
</evidence>
<organism evidence="2 3">
    <name type="scientific">Mycena rosella</name>
    <name type="common">Pink bonnet</name>
    <name type="synonym">Agaricus rosellus</name>
    <dbReference type="NCBI Taxonomy" id="1033263"/>
    <lineage>
        <taxon>Eukaryota</taxon>
        <taxon>Fungi</taxon>
        <taxon>Dikarya</taxon>
        <taxon>Basidiomycota</taxon>
        <taxon>Agaricomycotina</taxon>
        <taxon>Agaricomycetes</taxon>
        <taxon>Agaricomycetidae</taxon>
        <taxon>Agaricales</taxon>
        <taxon>Marasmiineae</taxon>
        <taxon>Mycenaceae</taxon>
        <taxon>Mycena</taxon>
    </lineage>
</organism>
<protein>
    <recommendedName>
        <fullName evidence="1">NAD(P)-binding domain-containing protein</fullName>
    </recommendedName>
</protein>
<reference evidence="2" key="1">
    <citation type="submission" date="2023-03" db="EMBL/GenBank/DDBJ databases">
        <title>Massive genome expansion in bonnet fungi (Mycena s.s.) driven by repeated elements and novel gene families across ecological guilds.</title>
        <authorList>
            <consortium name="Lawrence Berkeley National Laboratory"/>
            <person name="Harder C.B."/>
            <person name="Miyauchi S."/>
            <person name="Viragh M."/>
            <person name="Kuo A."/>
            <person name="Thoen E."/>
            <person name="Andreopoulos B."/>
            <person name="Lu D."/>
            <person name="Skrede I."/>
            <person name="Drula E."/>
            <person name="Henrissat B."/>
            <person name="Morin E."/>
            <person name="Kohler A."/>
            <person name="Barry K."/>
            <person name="LaButti K."/>
            <person name="Morin E."/>
            <person name="Salamov A."/>
            <person name="Lipzen A."/>
            <person name="Mereny Z."/>
            <person name="Hegedus B."/>
            <person name="Baldrian P."/>
            <person name="Stursova M."/>
            <person name="Weitz H."/>
            <person name="Taylor A."/>
            <person name="Grigoriev I.V."/>
            <person name="Nagy L.G."/>
            <person name="Martin F."/>
            <person name="Kauserud H."/>
        </authorList>
    </citation>
    <scope>NUCLEOTIDE SEQUENCE</scope>
    <source>
        <strain evidence="2">CBHHK067</strain>
    </source>
</reference>
<evidence type="ECO:0000313" key="2">
    <source>
        <dbReference type="EMBL" id="KAJ7692224.1"/>
    </source>
</evidence>
<dbReference type="Gene3D" id="3.40.50.720">
    <property type="entry name" value="NAD(P)-binding Rossmann-like Domain"/>
    <property type="match status" value="1"/>
</dbReference>
<keyword evidence="3" id="KW-1185">Reference proteome</keyword>
<feature type="domain" description="NAD(P)-binding" evidence="1">
    <location>
        <begin position="9"/>
        <end position="117"/>
    </location>
</feature>
<dbReference type="EMBL" id="JARKIE010000053">
    <property type="protein sequence ID" value="KAJ7692224.1"/>
    <property type="molecule type" value="Genomic_DNA"/>
</dbReference>
<proteinExistence type="predicted"/>
<dbReference type="SUPFAM" id="SSF51735">
    <property type="entry name" value="NAD(P)-binding Rossmann-fold domains"/>
    <property type="match status" value="1"/>
</dbReference>
<sequence length="309" mass="32182">MPTPVLVFGATGTVGSACARHAHSLGATVTLAVRDTKKPIPGLSPEQEKAGGYKRVQADLTQPGTITEAVAQSGAKHAFVYLIRSHPGAPDSNRAALEALKAAGVEFVVFLSSFTVALYEPAIDRVPAQEFIPHAHAQVDYVALRPAGFASNSLRWAGPVKAGGAVKVAYPEVVFDWIVPEDIGRAGASILVGGPSSTGGKTDVLLCGPEVISQGDAVKIIGKVVGKELTVEAIGDEEAVKVMAASGLPEPISRYLVGTLVKGFEGASVSVEAFFGSDQYKVAVENVRKYAGKATTLVEWVTENKGAFE</sequence>
<dbReference type="AlphaFoldDB" id="A0AAD7DLC6"/>
<dbReference type="PANTHER" id="PTHR43162:SF1">
    <property type="entry name" value="PRESTALK A DIFFERENTIATION PROTEIN A"/>
    <property type="match status" value="1"/>
</dbReference>
<dbReference type="PANTHER" id="PTHR43162">
    <property type="match status" value="1"/>
</dbReference>
<accession>A0AAD7DLC6</accession>
<dbReference type="InterPro" id="IPR016040">
    <property type="entry name" value="NAD(P)-bd_dom"/>
</dbReference>
<dbReference type="Proteomes" id="UP001221757">
    <property type="component" value="Unassembled WGS sequence"/>
</dbReference>
<dbReference type="Pfam" id="PF13460">
    <property type="entry name" value="NAD_binding_10"/>
    <property type="match status" value="1"/>
</dbReference>
<evidence type="ECO:0000313" key="3">
    <source>
        <dbReference type="Proteomes" id="UP001221757"/>
    </source>
</evidence>
<gene>
    <name evidence="2" type="ORF">B0H17DRAFT_1159646</name>
</gene>
<comment type="caution">
    <text evidence="2">The sequence shown here is derived from an EMBL/GenBank/DDBJ whole genome shotgun (WGS) entry which is preliminary data.</text>
</comment>